<evidence type="ECO:0000313" key="3">
    <source>
        <dbReference type="Proteomes" id="UP000193144"/>
    </source>
</evidence>
<sequence>SSLAFSIARRRSTPNKPIKPPGKNWARNRHEKFIYNKITEWFEVIKKVLQDPTVLSENAVGLGQGRDDLRNYKGAKFSVERTMVTTVECISADGR</sequence>
<proteinExistence type="predicted"/>
<dbReference type="OrthoDB" id="5425890at2759"/>
<name>A0A1Y1Y2M5_9PLEO</name>
<accession>A0A1Y1Y2M5</accession>
<gene>
    <name evidence="2" type="ORF">BCR34DRAFT_452873</name>
</gene>
<keyword evidence="3" id="KW-1185">Reference proteome</keyword>
<feature type="non-terminal residue" evidence="2">
    <location>
        <position position="1"/>
    </location>
</feature>
<reference evidence="2 3" key="1">
    <citation type="submission" date="2016-07" db="EMBL/GenBank/DDBJ databases">
        <title>Pervasive Adenine N6-methylation of Active Genes in Fungi.</title>
        <authorList>
            <consortium name="DOE Joint Genome Institute"/>
            <person name="Mondo S.J."/>
            <person name="Dannebaum R.O."/>
            <person name="Kuo R.C."/>
            <person name="Labutti K."/>
            <person name="Haridas S."/>
            <person name="Kuo A."/>
            <person name="Salamov A."/>
            <person name="Ahrendt S.R."/>
            <person name="Lipzen A."/>
            <person name="Sullivan W."/>
            <person name="Andreopoulos W.B."/>
            <person name="Clum A."/>
            <person name="Lindquist E."/>
            <person name="Daum C."/>
            <person name="Ramamoorthy G.K."/>
            <person name="Gryganskyi A."/>
            <person name="Culley D."/>
            <person name="Magnuson J.K."/>
            <person name="James T.Y."/>
            <person name="O'Malley M.A."/>
            <person name="Stajich J.E."/>
            <person name="Spatafora J.W."/>
            <person name="Visel A."/>
            <person name="Grigoriev I.V."/>
        </authorList>
    </citation>
    <scope>NUCLEOTIDE SEQUENCE [LARGE SCALE GENOMIC DNA]</scope>
    <source>
        <strain evidence="2 3">CBS 115471</strain>
    </source>
</reference>
<feature type="non-terminal residue" evidence="2">
    <location>
        <position position="95"/>
    </location>
</feature>
<dbReference type="AlphaFoldDB" id="A0A1Y1Y2M5"/>
<dbReference type="EMBL" id="MCFA01000407">
    <property type="protein sequence ID" value="ORX92238.1"/>
    <property type="molecule type" value="Genomic_DNA"/>
</dbReference>
<dbReference type="Proteomes" id="UP000193144">
    <property type="component" value="Unassembled WGS sequence"/>
</dbReference>
<protein>
    <submittedName>
        <fullName evidence="2">Uncharacterized protein</fullName>
    </submittedName>
</protein>
<evidence type="ECO:0000313" key="2">
    <source>
        <dbReference type="EMBL" id="ORX92238.1"/>
    </source>
</evidence>
<dbReference type="STRING" id="1231657.A0A1Y1Y2M5"/>
<organism evidence="2 3">
    <name type="scientific">Clohesyomyces aquaticus</name>
    <dbReference type="NCBI Taxonomy" id="1231657"/>
    <lineage>
        <taxon>Eukaryota</taxon>
        <taxon>Fungi</taxon>
        <taxon>Dikarya</taxon>
        <taxon>Ascomycota</taxon>
        <taxon>Pezizomycotina</taxon>
        <taxon>Dothideomycetes</taxon>
        <taxon>Pleosporomycetidae</taxon>
        <taxon>Pleosporales</taxon>
        <taxon>Lindgomycetaceae</taxon>
        <taxon>Clohesyomyces</taxon>
    </lineage>
</organism>
<evidence type="ECO:0000256" key="1">
    <source>
        <dbReference type="SAM" id="MobiDB-lite"/>
    </source>
</evidence>
<feature type="region of interest" description="Disordered" evidence="1">
    <location>
        <begin position="1"/>
        <end position="25"/>
    </location>
</feature>
<comment type="caution">
    <text evidence="2">The sequence shown here is derived from an EMBL/GenBank/DDBJ whole genome shotgun (WGS) entry which is preliminary data.</text>
</comment>